<feature type="region of interest" description="Disordered" evidence="1">
    <location>
        <begin position="1"/>
        <end position="117"/>
    </location>
</feature>
<gene>
    <name evidence="2" type="ORF">BCR42DRAFT_403945</name>
</gene>
<feature type="compositionally biased region" description="Basic and acidic residues" evidence="1">
    <location>
        <begin position="243"/>
        <end position="272"/>
    </location>
</feature>
<protein>
    <recommendedName>
        <fullName evidence="4">RRM domain-containing protein</fullName>
    </recommendedName>
</protein>
<evidence type="ECO:0000313" key="2">
    <source>
        <dbReference type="EMBL" id="ORZ23085.1"/>
    </source>
</evidence>
<dbReference type="GO" id="GO:0003676">
    <property type="term" value="F:nucleic acid binding"/>
    <property type="evidence" value="ECO:0007669"/>
    <property type="project" value="InterPro"/>
</dbReference>
<organism evidence="2 3">
    <name type="scientific">Absidia repens</name>
    <dbReference type="NCBI Taxonomy" id="90262"/>
    <lineage>
        <taxon>Eukaryota</taxon>
        <taxon>Fungi</taxon>
        <taxon>Fungi incertae sedis</taxon>
        <taxon>Mucoromycota</taxon>
        <taxon>Mucoromycotina</taxon>
        <taxon>Mucoromycetes</taxon>
        <taxon>Mucorales</taxon>
        <taxon>Cunninghamellaceae</taxon>
        <taxon>Absidia</taxon>
    </lineage>
</organism>
<comment type="caution">
    <text evidence="2">The sequence shown here is derived from an EMBL/GenBank/DDBJ whole genome shotgun (WGS) entry which is preliminary data.</text>
</comment>
<feature type="compositionally biased region" description="Polar residues" evidence="1">
    <location>
        <begin position="430"/>
        <end position="440"/>
    </location>
</feature>
<dbReference type="InterPro" id="IPR035979">
    <property type="entry name" value="RBD_domain_sf"/>
</dbReference>
<feature type="region of interest" description="Disordered" evidence="1">
    <location>
        <begin position="181"/>
        <end position="337"/>
    </location>
</feature>
<feature type="compositionally biased region" description="Low complexity" evidence="1">
    <location>
        <begin position="55"/>
        <end position="82"/>
    </location>
</feature>
<dbReference type="Proteomes" id="UP000193560">
    <property type="component" value="Unassembled WGS sequence"/>
</dbReference>
<evidence type="ECO:0000313" key="3">
    <source>
        <dbReference type="Proteomes" id="UP000193560"/>
    </source>
</evidence>
<reference evidence="2 3" key="1">
    <citation type="submission" date="2016-07" db="EMBL/GenBank/DDBJ databases">
        <title>Pervasive Adenine N6-methylation of Active Genes in Fungi.</title>
        <authorList>
            <consortium name="DOE Joint Genome Institute"/>
            <person name="Mondo S.J."/>
            <person name="Dannebaum R.O."/>
            <person name="Kuo R.C."/>
            <person name="Labutti K."/>
            <person name="Haridas S."/>
            <person name="Kuo A."/>
            <person name="Salamov A."/>
            <person name="Ahrendt S.R."/>
            <person name="Lipzen A."/>
            <person name="Sullivan W."/>
            <person name="Andreopoulos W.B."/>
            <person name="Clum A."/>
            <person name="Lindquist E."/>
            <person name="Daum C."/>
            <person name="Ramamoorthy G.K."/>
            <person name="Gryganskyi A."/>
            <person name="Culley D."/>
            <person name="Magnuson J.K."/>
            <person name="James T.Y."/>
            <person name="O'Malley M.A."/>
            <person name="Stajich J.E."/>
            <person name="Spatafora J.W."/>
            <person name="Visel A."/>
            <person name="Grigoriev I.V."/>
        </authorList>
    </citation>
    <scope>NUCLEOTIDE SEQUENCE [LARGE SCALE GENOMIC DNA]</scope>
    <source>
        <strain evidence="2 3">NRRL 1336</strain>
    </source>
</reference>
<feature type="compositionally biased region" description="Polar residues" evidence="1">
    <location>
        <begin position="181"/>
        <end position="190"/>
    </location>
</feature>
<name>A0A1X2IVI4_9FUNG</name>
<feature type="compositionally biased region" description="Polar residues" evidence="1">
    <location>
        <begin position="83"/>
        <end position="100"/>
    </location>
</feature>
<dbReference type="EMBL" id="MCGE01000003">
    <property type="protein sequence ID" value="ORZ23085.1"/>
    <property type="molecule type" value="Genomic_DNA"/>
</dbReference>
<proteinExistence type="predicted"/>
<feature type="compositionally biased region" description="Low complexity" evidence="1">
    <location>
        <begin position="289"/>
        <end position="306"/>
    </location>
</feature>
<dbReference type="OrthoDB" id="2428461at2759"/>
<evidence type="ECO:0008006" key="4">
    <source>
        <dbReference type="Google" id="ProtNLM"/>
    </source>
</evidence>
<dbReference type="CDD" id="cd00590">
    <property type="entry name" value="RRM_SF"/>
    <property type="match status" value="1"/>
</dbReference>
<dbReference type="AlphaFoldDB" id="A0A1X2IVI4"/>
<accession>A0A1X2IVI4</accession>
<dbReference type="SUPFAM" id="SSF54928">
    <property type="entry name" value="RNA-binding domain, RBD"/>
    <property type="match status" value="1"/>
</dbReference>
<sequence>MEDDKLDFGDLDDFDAQQDELLDETGEFSNNIEDLAALEKELGIDDLDSINTQQPASTSEPPSSSSTDPKKSTSLSSTKPVTIPSSTKNNNNNGTCISADNTNVSTSSSNSRPFVARNKHHYQNKGHRYNPYQQNYTPMPYPNMNLFPMPGGMPYGQDFMNMAMQGRMNNTMMGLPMMGYNSMSNGSPQNRRIHVNPKFAGTRPPHPQTQPQPQRNDGENNQQHILAHQGLKVNQEPNQKQPEQYRNDQPTMEHKRQNDRKRQYDGQGHHQSDTSLRMDLPSQRRRLDTTSSSSQTPSLQSSTVSTGTYEKPTYRHTTTSSSIGRAIEPQAPARSSSGISIRGAAMAAATASINNANAFYSRDHYASPIRNERTLSPLPQRQTSTIHTKSENTNTPIISRLNLNKNKQHLATSDKSEVNNTILHRLGGRNDSNISNSSETRPVRERNNTPSKNDDDVLIPQYANGKSSKLIISNISSNVTEYDLKALEPKDVKIVSLNSQDNKAILLFVGIDPAVKFRRKYNRTIVGGQHISVNFAKP</sequence>
<feature type="compositionally biased region" description="Acidic residues" evidence="1">
    <location>
        <begin position="1"/>
        <end position="26"/>
    </location>
</feature>
<keyword evidence="3" id="KW-1185">Reference proteome</keyword>
<feature type="compositionally biased region" description="Low complexity" evidence="1">
    <location>
        <begin position="101"/>
        <end position="111"/>
    </location>
</feature>
<evidence type="ECO:0000256" key="1">
    <source>
        <dbReference type="SAM" id="MobiDB-lite"/>
    </source>
</evidence>
<feature type="compositionally biased region" description="Basic and acidic residues" evidence="1">
    <location>
        <begin position="441"/>
        <end position="455"/>
    </location>
</feature>
<feature type="region of interest" description="Disordered" evidence="1">
    <location>
        <begin position="425"/>
        <end position="459"/>
    </location>
</feature>